<dbReference type="InterPro" id="IPR001387">
    <property type="entry name" value="Cro/C1-type_HTH"/>
</dbReference>
<dbReference type="AlphaFoldDB" id="A0A379TQT5"/>
<dbReference type="CDD" id="cd00093">
    <property type="entry name" value="HTH_XRE"/>
    <property type="match status" value="1"/>
</dbReference>
<dbReference type="GO" id="GO:0003677">
    <property type="term" value="F:DNA binding"/>
    <property type="evidence" value="ECO:0007669"/>
    <property type="project" value="InterPro"/>
</dbReference>
<dbReference type="SMART" id="SM00530">
    <property type="entry name" value="HTH_XRE"/>
    <property type="match status" value="1"/>
</dbReference>
<name>A0A379TQT5_SALER</name>
<dbReference type="SUPFAM" id="SSF47413">
    <property type="entry name" value="lambda repressor-like DNA-binding domains"/>
    <property type="match status" value="1"/>
</dbReference>
<dbReference type="EMBL" id="UGWI01000003">
    <property type="protein sequence ID" value="SUG52450.1"/>
    <property type="molecule type" value="Genomic_DNA"/>
</dbReference>
<reference evidence="2 3" key="1">
    <citation type="submission" date="2018-06" db="EMBL/GenBank/DDBJ databases">
        <authorList>
            <consortium name="Pathogen Informatics"/>
            <person name="Doyle S."/>
        </authorList>
    </citation>
    <scope>NUCLEOTIDE SEQUENCE [LARGE SCALE GENOMIC DNA]</scope>
    <source>
        <strain evidence="2 3">NCTC9854</strain>
    </source>
</reference>
<dbReference type="Proteomes" id="UP000254773">
    <property type="component" value="Unassembled WGS sequence"/>
</dbReference>
<evidence type="ECO:0000313" key="3">
    <source>
        <dbReference type="Proteomes" id="UP000254773"/>
    </source>
</evidence>
<protein>
    <submittedName>
        <fullName evidence="2">Cro/Cl family transcriptional regulator</fullName>
    </submittedName>
</protein>
<evidence type="ECO:0000313" key="2">
    <source>
        <dbReference type="EMBL" id="SUG52450.1"/>
    </source>
</evidence>
<proteinExistence type="predicted"/>
<feature type="domain" description="HTH cro/C1-type" evidence="1">
    <location>
        <begin position="36"/>
        <end position="92"/>
    </location>
</feature>
<dbReference type="RefSeq" id="WP_023228885.1">
    <property type="nucleotide sequence ID" value="NZ_BCOB01000057.1"/>
</dbReference>
<accession>A0A379TQT5</accession>
<organism evidence="2 3">
    <name type="scientific">Salmonella enterica</name>
    <name type="common">Salmonella choleraesuis</name>
    <dbReference type="NCBI Taxonomy" id="28901"/>
    <lineage>
        <taxon>Bacteria</taxon>
        <taxon>Pseudomonadati</taxon>
        <taxon>Pseudomonadota</taxon>
        <taxon>Gammaproteobacteria</taxon>
        <taxon>Enterobacterales</taxon>
        <taxon>Enterobacteriaceae</taxon>
        <taxon>Salmonella</taxon>
    </lineage>
</organism>
<sequence>MKGVSLDELRKQMLNTPEAVRGYQDADRELALIEMLYEMRENAGLTKTEVAQRLDIRPSAISRLERNPLGASIKTLSRYADACGAKIDIKALY</sequence>
<dbReference type="InterPro" id="IPR010982">
    <property type="entry name" value="Lambda_DNA-bd_dom_sf"/>
</dbReference>
<dbReference type="Gene3D" id="1.10.260.40">
    <property type="entry name" value="lambda repressor-like DNA-binding domains"/>
    <property type="match status" value="1"/>
</dbReference>
<dbReference type="PROSITE" id="PS50943">
    <property type="entry name" value="HTH_CROC1"/>
    <property type="match status" value="1"/>
</dbReference>
<gene>
    <name evidence="2" type="primary">higA</name>
    <name evidence="2" type="ORF">NCTC9854_04561</name>
</gene>
<evidence type="ECO:0000259" key="1">
    <source>
        <dbReference type="PROSITE" id="PS50943"/>
    </source>
</evidence>
<dbReference type="Pfam" id="PF01381">
    <property type="entry name" value="HTH_3"/>
    <property type="match status" value="1"/>
</dbReference>